<feature type="transmembrane region" description="Helical" evidence="10">
    <location>
        <begin position="21"/>
        <end position="39"/>
    </location>
</feature>
<reference evidence="14" key="2">
    <citation type="submission" date="2017-06" db="EMBL/GenBank/DDBJ databases">
        <title>Whole genome sequence of Laribacter hongkongensis LHGZ1.</title>
        <authorList>
            <person name="Chen D."/>
            <person name="Wu H."/>
            <person name="Chen J."/>
        </authorList>
    </citation>
    <scope>NUCLEOTIDE SEQUENCE [LARGE SCALE GENOMIC DNA]</scope>
    <source>
        <strain evidence="14">LHGZ1</strain>
    </source>
</reference>
<dbReference type="OrthoDB" id="9775069at2"/>
<dbReference type="PANTHER" id="PTHR42922">
    <property type="entry name" value="PHOSPHATE TRANSPORT SYSTEM PERMEASE PROTEIN PSTA"/>
    <property type="match status" value="1"/>
</dbReference>
<evidence type="ECO:0000313" key="14">
    <source>
        <dbReference type="Proteomes" id="UP000197424"/>
    </source>
</evidence>
<dbReference type="InterPro" id="IPR000515">
    <property type="entry name" value="MetI-like"/>
</dbReference>
<reference evidence="13 15" key="4">
    <citation type="submission" date="2021-10" db="EMBL/GenBank/DDBJ databases">
        <title>Whole-genome sequencing analysis of Laribacter hongkongensis: virulence gene profiles, carbohydrate-active enzyme prediction, and antimicrobial resistance characterization.</title>
        <authorList>
            <person name="Yuan P."/>
            <person name="Zhan Y."/>
            <person name="Chen D."/>
        </authorList>
    </citation>
    <scope>NUCLEOTIDE SEQUENCE [LARGE SCALE GENOMIC DNA]</scope>
    <source>
        <strain evidence="13 15">W67</strain>
    </source>
</reference>
<protein>
    <recommendedName>
        <fullName evidence="3 10">Phosphate transport system permease protein PstA</fullName>
    </recommendedName>
</protein>
<dbReference type="GeneID" id="75110773"/>
<evidence type="ECO:0000313" key="15">
    <source>
        <dbReference type="Proteomes" id="UP001200247"/>
    </source>
</evidence>
<dbReference type="GO" id="GO:0005315">
    <property type="term" value="F:phosphate transmembrane transporter activity"/>
    <property type="evidence" value="ECO:0007669"/>
    <property type="project" value="InterPro"/>
</dbReference>
<dbReference type="OMA" id="YDRAWAA"/>
<dbReference type="Gene3D" id="1.10.3720.10">
    <property type="entry name" value="MetI-like"/>
    <property type="match status" value="1"/>
</dbReference>
<dbReference type="NCBIfam" id="TIGR00974">
    <property type="entry name" value="3a0107s02c"/>
    <property type="match status" value="1"/>
</dbReference>
<feature type="transmembrane region" description="Helical" evidence="10">
    <location>
        <begin position="136"/>
        <end position="154"/>
    </location>
</feature>
<dbReference type="Proteomes" id="UP000197424">
    <property type="component" value="Chromosome"/>
</dbReference>
<evidence type="ECO:0000256" key="9">
    <source>
        <dbReference type="ARBA" id="ARBA00023136"/>
    </source>
</evidence>
<evidence type="ECO:0000256" key="1">
    <source>
        <dbReference type="ARBA" id="ARBA00004651"/>
    </source>
</evidence>
<evidence type="ECO:0000256" key="3">
    <source>
        <dbReference type="ARBA" id="ARBA00016864"/>
    </source>
</evidence>
<dbReference type="PANTHER" id="PTHR42922:SF1">
    <property type="entry name" value="PHOSPHATE TRANSPORT SYSTEM PERMEASE PROTEIN PSTA"/>
    <property type="match status" value="1"/>
</dbReference>
<comment type="caution">
    <text evidence="10">Lacks conserved residue(s) required for the propagation of feature annotation.</text>
</comment>
<feature type="domain" description="ABC transmembrane type-1" evidence="11">
    <location>
        <begin position="68"/>
        <end position="271"/>
    </location>
</feature>
<keyword evidence="6" id="KW-0592">Phosphate transport</keyword>
<feature type="transmembrane region" description="Helical" evidence="10">
    <location>
        <begin position="252"/>
        <end position="271"/>
    </location>
</feature>
<sequence>MNKSLYQRRRFTNAFNLTMSMATVAFGLFWLAWILYTLLANGLSGISPDIFTKITPPPGSQGGLANAIYGSLLMTFFGTLIGTPIGILAGVYLAEFGNRGWLAPATRFINDILLSAPSIVIGLFIYEVYVVSVGHFSGWAGSMALALIVIPVVVRTTENMLRLVPNSLREAAAALGAPQWKVILGVTLRASKAGVLTGILLAVARISGETAPLLFTALNNQFWNSDMNAPMANLPIVIFQFAMSPYDDWHTLAWAGSLLITFSVLALNILARVLGSKNAHK</sequence>
<reference evidence="12" key="3">
    <citation type="submission" date="2017-06" db="EMBL/GenBank/DDBJ databases">
        <authorList>
            <person name="Kim H.J."/>
            <person name="Triplett B.A."/>
        </authorList>
    </citation>
    <scope>NUCLEOTIDE SEQUENCE</scope>
    <source>
        <strain evidence="12">HLGZ1</strain>
    </source>
</reference>
<dbReference type="Proteomes" id="UP001200247">
    <property type="component" value="Unassembled WGS sequence"/>
</dbReference>
<evidence type="ECO:0000259" key="11">
    <source>
        <dbReference type="PROSITE" id="PS50928"/>
    </source>
</evidence>
<accession>A0A248LFD6</accession>
<feature type="transmembrane region" description="Helical" evidence="10">
    <location>
        <begin position="108"/>
        <end position="130"/>
    </location>
</feature>
<evidence type="ECO:0000256" key="4">
    <source>
        <dbReference type="ARBA" id="ARBA00022448"/>
    </source>
</evidence>
<dbReference type="RefSeq" id="WP_012696007.1">
    <property type="nucleotide sequence ID" value="NZ_CP022115.1"/>
</dbReference>
<evidence type="ECO:0000256" key="5">
    <source>
        <dbReference type="ARBA" id="ARBA00022475"/>
    </source>
</evidence>
<evidence type="ECO:0000256" key="10">
    <source>
        <dbReference type="RuleBase" id="RU363043"/>
    </source>
</evidence>
<evidence type="ECO:0000256" key="7">
    <source>
        <dbReference type="ARBA" id="ARBA00022692"/>
    </source>
</evidence>
<comment type="subcellular location">
    <subcellularLocation>
        <location evidence="10">Cell inner membrane</location>
        <topology evidence="10">Multi-pass membrane protein</topology>
    </subcellularLocation>
    <subcellularLocation>
        <location evidence="1">Cell membrane</location>
        <topology evidence="1">Multi-pass membrane protein</topology>
    </subcellularLocation>
</comment>
<keyword evidence="4" id="KW-0813">Transport</keyword>
<dbReference type="GO" id="GO:0005886">
    <property type="term" value="C:plasma membrane"/>
    <property type="evidence" value="ECO:0007669"/>
    <property type="project" value="UniProtKB-SubCell"/>
</dbReference>
<dbReference type="CDD" id="cd06261">
    <property type="entry name" value="TM_PBP2"/>
    <property type="match status" value="1"/>
</dbReference>
<gene>
    <name evidence="12" type="primary">pstA</name>
    <name evidence="13" type="ORF">LH440_07885</name>
    <name evidence="12" type="ORF">LHGZ1_0511</name>
</gene>
<dbReference type="InterPro" id="IPR005672">
    <property type="entry name" value="Phosphate_PstA"/>
</dbReference>
<proteinExistence type="inferred from homology"/>
<dbReference type="GO" id="GO:0035435">
    <property type="term" value="P:phosphate ion transmembrane transport"/>
    <property type="evidence" value="ECO:0007669"/>
    <property type="project" value="InterPro"/>
</dbReference>
<dbReference type="EMBL" id="JAJAXM010000011">
    <property type="protein sequence ID" value="MCG9025822.1"/>
    <property type="molecule type" value="Genomic_DNA"/>
</dbReference>
<reference evidence="12" key="1">
    <citation type="journal article" date="2017" name="J. Antimicrob. Chemother.">
        <title>Emergence and genomic analysis of MDR Laribacter hongkongensis strain HLGZ1 from Guangzhou, China.</title>
        <authorList>
            <person name="Wu H.K."/>
            <person name="Chen J.H."/>
            <person name="Yang L."/>
            <person name="Li A.R."/>
            <person name="Su D.H."/>
            <person name="Lin Y.P."/>
            <person name="Chen D.Q."/>
        </authorList>
    </citation>
    <scope>NUCLEOTIDE SEQUENCE</scope>
    <source>
        <strain evidence="12">HLGZ1</strain>
    </source>
</reference>
<dbReference type="PROSITE" id="PS50928">
    <property type="entry name" value="ABC_TM1"/>
    <property type="match status" value="1"/>
</dbReference>
<evidence type="ECO:0000313" key="13">
    <source>
        <dbReference type="EMBL" id="MCG9025822.1"/>
    </source>
</evidence>
<organism evidence="12 14">
    <name type="scientific">Laribacter hongkongensis</name>
    <dbReference type="NCBI Taxonomy" id="168471"/>
    <lineage>
        <taxon>Bacteria</taxon>
        <taxon>Pseudomonadati</taxon>
        <taxon>Pseudomonadota</taxon>
        <taxon>Betaproteobacteria</taxon>
        <taxon>Neisseriales</taxon>
        <taxon>Aquaspirillaceae</taxon>
        <taxon>Laribacter</taxon>
    </lineage>
</organism>
<evidence type="ECO:0000256" key="8">
    <source>
        <dbReference type="ARBA" id="ARBA00022989"/>
    </source>
</evidence>
<name>A0A248LFD6_9NEIS</name>
<dbReference type="Pfam" id="PF00528">
    <property type="entry name" value="BPD_transp_1"/>
    <property type="match status" value="1"/>
</dbReference>
<dbReference type="SUPFAM" id="SSF161098">
    <property type="entry name" value="MetI-like"/>
    <property type="match status" value="1"/>
</dbReference>
<dbReference type="AlphaFoldDB" id="A0A248LFD6"/>
<dbReference type="EMBL" id="CP022115">
    <property type="protein sequence ID" value="ASJ23342.1"/>
    <property type="molecule type" value="Genomic_DNA"/>
</dbReference>
<dbReference type="InterPro" id="IPR051408">
    <property type="entry name" value="Phosphate_transprt_permease"/>
</dbReference>
<keyword evidence="9 10" id="KW-0472">Membrane</keyword>
<feature type="transmembrane region" description="Helical" evidence="10">
    <location>
        <begin position="67"/>
        <end position="96"/>
    </location>
</feature>
<evidence type="ECO:0000256" key="6">
    <source>
        <dbReference type="ARBA" id="ARBA00022592"/>
    </source>
</evidence>
<keyword evidence="7 10" id="KW-0812">Transmembrane</keyword>
<evidence type="ECO:0000256" key="2">
    <source>
        <dbReference type="ARBA" id="ARBA00007069"/>
    </source>
</evidence>
<dbReference type="InterPro" id="IPR035906">
    <property type="entry name" value="MetI-like_sf"/>
</dbReference>
<comment type="similarity">
    <text evidence="2 10">Belongs to the binding-protein-dependent transport system permease family. CysTW subfamily.</text>
</comment>
<keyword evidence="5 10" id="KW-1003">Cell membrane</keyword>
<keyword evidence="8 10" id="KW-1133">Transmembrane helix</keyword>
<evidence type="ECO:0000313" key="12">
    <source>
        <dbReference type="EMBL" id="ASJ23342.1"/>
    </source>
</evidence>
<dbReference type="NCBIfam" id="NF008430">
    <property type="entry name" value="PRK11268.1"/>
    <property type="match status" value="1"/>
</dbReference>